<evidence type="ECO:0000313" key="1">
    <source>
        <dbReference type="EMBL" id="DAD83784.1"/>
    </source>
</evidence>
<proteinExistence type="predicted"/>
<name>A0A8S5MNF6_9CAUD</name>
<organism evidence="1">
    <name type="scientific">Myoviridae sp. ctI7W9</name>
    <dbReference type="NCBI Taxonomy" id="2826636"/>
    <lineage>
        <taxon>Viruses</taxon>
        <taxon>Duplodnaviria</taxon>
        <taxon>Heunggongvirae</taxon>
        <taxon>Uroviricota</taxon>
        <taxon>Caudoviricetes</taxon>
    </lineage>
</organism>
<accession>A0A8S5MNF6</accession>
<protein>
    <submittedName>
        <fullName evidence="1">Uncharacterized protein</fullName>
    </submittedName>
</protein>
<reference evidence="1" key="1">
    <citation type="journal article" date="2021" name="Proc. Natl. Acad. Sci. U.S.A.">
        <title>A Catalog of Tens of Thousands of Viruses from Human Metagenomes Reveals Hidden Associations with Chronic Diseases.</title>
        <authorList>
            <person name="Tisza M.J."/>
            <person name="Buck C.B."/>
        </authorList>
    </citation>
    <scope>NUCLEOTIDE SEQUENCE</scope>
    <source>
        <strain evidence="1">CtI7W9</strain>
    </source>
</reference>
<sequence length="77" mass="9409">MDKTLLNSRPRSEWEALIHEWIHNEKDRWLITRRLLDGIPYDALTGEYQLKFEIPLEYDQIRRRCKAAEKQLKTHCK</sequence>
<dbReference type="EMBL" id="BK014941">
    <property type="protein sequence ID" value="DAD83784.1"/>
    <property type="molecule type" value="Genomic_DNA"/>
</dbReference>